<dbReference type="Gene3D" id="1.10.260.40">
    <property type="entry name" value="lambda repressor-like DNA-binding domains"/>
    <property type="match status" value="1"/>
</dbReference>
<gene>
    <name evidence="3" type="ORF">Lepto782_23725</name>
</gene>
<reference evidence="3" key="1">
    <citation type="submission" date="2019-09" db="EMBL/GenBank/DDBJ databases">
        <title>Comparative Genomics of Leptospira interrogans Reveals Genome Plasticity - A Common Adaptive Strategy for Survival in Various Hosts.</title>
        <authorList>
            <person name="Ramli S.R."/>
            <person name="Bunk B."/>
            <person name="Goris M."/>
            <person name="Bhuju S."/>
            <person name="Jarek M."/>
            <person name="Sproer C."/>
            <person name="Mustakim S."/>
            <person name="Strommenger B."/>
            <person name="Pessler F."/>
        </authorList>
    </citation>
    <scope>NUCLEOTIDE SEQUENCE</scope>
    <source>
        <strain evidence="3">782</strain>
        <plasmid evidence="3">p5</plasmid>
    </source>
</reference>
<evidence type="ECO:0000313" key="4">
    <source>
        <dbReference type="Proteomes" id="UP000663124"/>
    </source>
</evidence>
<organism evidence="3 4">
    <name type="scientific">Leptospira interrogans serovar Canicola</name>
    <dbReference type="NCBI Taxonomy" id="211880"/>
    <lineage>
        <taxon>Bacteria</taxon>
        <taxon>Pseudomonadati</taxon>
        <taxon>Spirochaetota</taxon>
        <taxon>Spirochaetia</taxon>
        <taxon>Leptospirales</taxon>
        <taxon>Leptospiraceae</taxon>
        <taxon>Leptospira</taxon>
    </lineage>
</organism>
<dbReference type="SMART" id="SM00530">
    <property type="entry name" value="HTH_XRE"/>
    <property type="match status" value="1"/>
</dbReference>
<dbReference type="InterPro" id="IPR010982">
    <property type="entry name" value="Lambda_DNA-bd_dom_sf"/>
</dbReference>
<dbReference type="RefSeq" id="WP_001095807.1">
    <property type="nucleotide sequence ID" value="NZ_CP043889.1"/>
</dbReference>
<dbReference type="Pfam" id="PF01381">
    <property type="entry name" value="HTH_3"/>
    <property type="match status" value="1"/>
</dbReference>
<proteinExistence type="predicted"/>
<keyword evidence="1" id="KW-0175">Coiled coil</keyword>
<evidence type="ECO:0000256" key="1">
    <source>
        <dbReference type="SAM" id="Coils"/>
    </source>
</evidence>
<dbReference type="CDD" id="cd00093">
    <property type="entry name" value="HTH_XRE"/>
    <property type="match status" value="1"/>
</dbReference>
<sequence>MNTPGERIKYIRTEGTGQKISQDEFAKSIGISQELLSQLENNKRDLTDRITIVIELKYGFRKEWTHKGIGPEKNTTPLNVTEAEKELIEKGIILSRKIINNPTLCEIAEILVKIQPEDLKKIKTIIETFLK</sequence>
<geneLocation type="plasmid" evidence="3 4">
    <name>p5</name>
</geneLocation>
<protein>
    <submittedName>
        <fullName evidence="3">Helix-turn-helix transcriptional regulator</fullName>
    </submittedName>
</protein>
<dbReference type="GO" id="GO:0003677">
    <property type="term" value="F:DNA binding"/>
    <property type="evidence" value="ECO:0007669"/>
    <property type="project" value="InterPro"/>
</dbReference>
<feature type="coiled-coil region" evidence="1">
    <location>
        <begin position="29"/>
        <end position="56"/>
    </location>
</feature>
<evidence type="ECO:0000313" key="3">
    <source>
        <dbReference type="EMBL" id="QOI45186.1"/>
    </source>
</evidence>
<accession>A0AAQ0B0G3</accession>
<dbReference type="AlphaFoldDB" id="A0AAQ0B0G3"/>
<name>A0AAQ0B0G3_LEPIR</name>
<dbReference type="Proteomes" id="UP000663124">
    <property type="component" value="Plasmid p5"/>
</dbReference>
<dbReference type="InterPro" id="IPR001387">
    <property type="entry name" value="Cro/C1-type_HTH"/>
</dbReference>
<dbReference type="EMBL" id="CP043889">
    <property type="protein sequence ID" value="QOI45186.1"/>
    <property type="molecule type" value="Genomic_DNA"/>
</dbReference>
<evidence type="ECO:0000259" key="2">
    <source>
        <dbReference type="PROSITE" id="PS50943"/>
    </source>
</evidence>
<dbReference type="PROSITE" id="PS50943">
    <property type="entry name" value="HTH_CROC1"/>
    <property type="match status" value="1"/>
</dbReference>
<keyword evidence="3" id="KW-0614">Plasmid</keyword>
<feature type="domain" description="HTH cro/C1-type" evidence="2">
    <location>
        <begin position="18"/>
        <end position="47"/>
    </location>
</feature>
<dbReference type="SUPFAM" id="SSF47413">
    <property type="entry name" value="lambda repressor-like DNA-binding domains"/>
    <property type="match status" value="1"/>
</dbReference>